<dbReference type="GeneID" id="90038230"/>
<proteinExistence type="inferred from homology"/>
<dbReference type="PIRSF" id="PIRSF037010">
    <property type="entry name" value="Splicing_factor_3B_subunit_5"/>
    <property type="match status" value="1"/>
</dbReference>
<protein>
    <recommendedName>
        <fullName evidence="2">Splicing factor subunit</fullName>
    </recommendedName>
</protein>
<dbReference type="InterPro" id="IPR017089">
    <property type="entry name" value="Splicing_factor_3B_subunit_5"/>
</dbReference>
<keyword evidence="4" id="KW-1185">Reference proteome</keyword>
<dbReference type="Proteomes" id="UP001498771">
    <property type="component" value="Unassembled WGS sequence"/>
</dbReference>
<gene>
    <name evidence="3" type="ORF">BZA70DRAFT_279094</name>
</gene>
<dbReference type="PANTHER" id="PTHR20978">
    <property type="entry name" value="SPLICING FACTOR 3B SUBUNIT 5"/>
    <property type="match status" value="1"/>
</dbReference>
<organism evidence="3 4">
    <name type="scientific">Myxozyma melibiosi</name>
    <dbReference type="NCBI Taxonomy" id="54550"/>
    <lineage>
        <taxon>Eukaryota</taxon>
        <taxon>Fungi</taxon>
        <taxon>Dikarya</taxon>
        <taxon>Ascomycota</taxon>
        <taxon>Saccharomycotina</taxon>
        <taxon>Lipomycetes</taxon>
        <taxon>Lipomycetales</taxon>
        <taxon>Lipomycetaceae</taxon>
        <taxon>Myxozyma</taxon>
    </lineage>
</organism>
<dbReference type="Pfam" id="PF07189">
    <property type="entry name" value="SF3b10"/>
    <property type="match status" value="1"/>
</dbReference>
<evidence type="ECO:0000313" key="4">
    <source>
        <dbReference type="Proteomes" id="UP001498771"/>
    </source>
</evidence>
<accession>A0ABR1F5K1</accession>
<name>A0ABR1F5K1_9ASCO</name>
<comment type="caution">
    <text evidence="3">The sequence shown here is derived from an EMBL/GenBank/DDBJ whole genome shotgun (WGS) entry which is preliminary data.</text>
</comment>
<reference evidence="3 4" key="1">
    <citation type="submission" date="2024-03" db="EMBL/GenBank/DDBJ databases">
        <title>Genome-scale model development and genomic sequencing of the oleaginous clade Lipomyces.</title>
        <authorList>
            <consortium name="Lawrence Berkeley National Laboratory"/>
            <person name="Czajka J.J."/>
            <person name="Han Y."/>
            <person name="Kim J."/>
            <person name="Mondo S.J."/>
            <person name="Hofstad B.A."/>
            <person name="Robles A."/>
            <person name="Haridas S."/>
            <person name="Riley R."/>
            <person name="LaButti K."/>
            <person name="Pangilinan J."/>
            <person name="Andreopoulos W."/>
            <person name="Lipzen A."/>
            <person name="Yan J."/>
            <person name="Wang M."/>
            <person name="Ng V."/>
            <person name="Grigoriev I.V."/>
            <person name="Spatafora J.W."/>
            <person name="Magnuson J.K."/>
            <person name="Baker S.E."/>
            <person name="Pomraning K.R."/>
        </authorList>
    </citation>
    <scope>NUCLEOTIDE SEQUENCE [LARGE SCALE GENOMIC DNA]</scope>
    <source>
        <strain evidence="3 4">Phaff 52-87</strain>
    </source>
</reference>
<comment type="similarity">
    <text evidence="1 2">Belongs to the SF3B5 family.</text>
</comment>
<dbReference type="EMBL" id="JBBJBU010000006">
    <property type="protein sequence ID" value="KAK7205115.1"/>
    <property type="molecule type" value="Genomic_DNA"/>
</dbReference>
<sequence length="89" mass="10266">MADKLRAQQQLEQLQTRFIGVGHPDTTKHEWMNNIQRDSLASYIGNPSLLQHFSVALNEPQRKVRTMFIDKMIQPCGPPKEKDSEMEDA</sequence>
<dbReference type="RefSeq" id="XP_064768148.1">
    <property type="nucleotide sequence ID" value="XM_064912718.1"/>
</dbReference>
<evidence type="ECO:0000256" key="2">
    <source>
        <dbReference type="PIRNR" id="PIRNR037010"/>
    </source>
</evidence>
<evidence type="ECO:0000313" key="3">
    <source>
        <dbReference type="EMBL" id="KAK7205115.1"/>
    </source>
</evidence>
<evidence type="ECO:0000256" key="1">
    <source>
        <dbReference type="ARBA" id="ARBA00009568"/>
    </source>
</evidence>
<dbReference type="InterPro" id="IPR009846">
    <property type="entry name" value="SF3b5/RDS3-10"/>
</dbReference>
<dbReference type="PANTHER" id="PTHR20978:SF0">
    <property type="entry name" value="SPLICING FACTOR 3B SUBUNIT 5"/>
    <property type="match status" value="1"/>
</dbReference>